<proteinExistence type="predicted"/>
<dbReference type="PANTHER" id="PTHR43677">
    <property type="entry name" value="SHORT-CHAIN DEHYDROGENASE/REDUCTASE"/>
    <property type="match status" value="1"/>
</dbReference>
<evidence type="ECO:0000313" key="2">
    <source>
        <dbReference type="EMBL" id="KAF3000773.1"/>
    </source>
</evidence>
<dbReference type="InterPro" id="IPR011032">
    <property type="entry name" value="GroES-like_sf"/>
</dbReference>
<dbReference type="PANTHER" id="PTHR43677:SF4">
    <property type="entry name" value="QUINONE OXIDOREDUCTASE-LIKE PROTEIN 2"/>
    <property type="match status" value="1"/>
</dbReference>
<reference evidence="2" key="1">
    <citation type="submission" date="2019-04" db="EMBL/GenBank/DDBJ databases">
        <title>Sequencing of skin fungus with MAO and IRED activity.</title>
        <authorList>
            <person name="Marsaioli A.J."/>
            <person name="Bonatto J.M.C."/>
            <person name="Reis Junior O."/>
        </authorList>
    </citation>
    <scope>NUCLEOTIDE SEQUENCE</scope>
    <source>
        <strain evidence="2">30M1</strain>
    </source>
</reference>
<comment type="caution">
    <text evidence="2">The sequence shown here is derived from an EMBL/GenBank/DDBJ whole genome shotgun (WGS) entry which is preliminary data.</text>
</comment>
<dbReference type="InterPro" id="IPR051397">
    <property type="entry name" value="Zn-ADH-like_protein"/>
</dbReference>
<dbReference type="OrthoDB" id="10257049at2759"/>
<dbReference type="CDD" id="cd08241">
    <property type="entry name" value="QOR1"/>
    <property type="match status" value="1"/>
</dbReference>
<feature type="domain" description="Enoyl reductase (ER)" evidence="1">
    <location>
        <begin position="11"/>
        <end position="328"/>
    </location>
</feature>
<keyword evidence="3" id="KW-1185">Reference proteome</keyword>
<dbReference type="Gene3D" id="3.40.50.720">
    <property type="entry name" value="NAD(P)-binding Rossmann-like Domain"/>
    <property type="match status" value="1"/>
</dbReference>
<dbReference type="GO" id="GO:0016491">
    <property type="term" value="F:oxidoreductase activity"/>
    <property type="evidence" value="ECO:0007669"/>
    <property type="project" value="InterPro"/>
</dbReference>
<organism evidence="2 3">
    <name type="scientific">Curvularia kusanoi</name>
    <name type="common">Cochliobolus kusanoi</name>
    <dbReference type="NCBI Taxonomy" id="90978"/>
    <lineage>
        <taxon>Eukaryota</taxon>
        <taxon>Fungi</taxon>
        <taxon>Dikarya</taxon>
        <taxon>Ascomycota</taxon>
        <taxon>Pezizomycotina</taxon>
        <taxon>Dothideomycetes</taxon>
        <taxon>Pleosporomycetidae</taxon>
        <taxon>Pleosporales</taxon>
        <taxon>Pleosporineae</taxon>
        <taxon>Pleosporaceae</taxon>
        <taxon>Curvularia</taxon>
    </lineage>
</organism>
<dbReference type="InterPro" id="IPR036291">
    <property type="entry name" value="NAD(P)-bd_dom_sf"/>
</dbReference>
<dbReference type="SUPFAM" id="SSF50129">
    <property type="entry name" value="GroES-like"/>
    <property type="match status" value="1"/>
</dbReference>
<dbReference type="Proteomes" id="UP000801428">
    <property type="component" value="Unassembled WGS sequence"/>
</dbReference>
<dbReference type="SUPFAM" id="SSF51735">
    <property type="entry name" value="NAD(P)-binding Rossmann-fold domains"/>
    <property type="match status" value="1"/>
</dbReference>
<dbReference type="AlphaFoldDB" id="A0A9P4W7I0"/>
<dbReference type="GO" id="GO:0005739">
    <property type="term" value="C:mitochondrion"/>
    <property type="evidence" value="ECO:0007669"/>
    <property type="project" value="TreeGrafter"/>
</dbReference>
<evidence type="ECO:0000259" key="1">
    <source>
        <dbReference type="SMART" id="SM00829"/>
    </source>
</evidence>
<keyword evidence="2" id="KW-0648">Protein biosynthesis</keyword>
<dbReference type="Pfam" id="PF00107">
    <property type="entry name" value="ADH_zinc_N"/>
    <property type="match status" value="1"/>
</dbReference>
<evidence type="ECO:0000313" key="3">
    <source>
        <dbReference type="Proteomes" id="UP000801428"/>
    </source>
</evidence>
<dbReference type="SMART" id="SM00829">
    <property type="entry name" value="PKS_ER"/>
    <property type="match status" value="1"/>
</dbReference>
<sequence length="354" mass="37726">MKAIHISHFTPDVHSITPTDVPAPTPQGEQNVHVRITHAAVTHVDLLYAQGLHQNNKRHVQPPFILGTEFAGTVISSPSSSTLQPGTRVFGGGLGAFAEEICVPEASIRSVPGQWSNADACAVGASGAVSYGALHSIARLQRGESLCILGASGGLGVMAVQIAKAAGCNVVAVVGSDAKADVVRRVGADHVVSYRDRRWEDAVRAASPGGQGVDVVYDAIGAVESGIKCLKYRGRLVIVGFAARGGKMEKVRANRILLKSAMVLGYRFGEDGRHDPQRTKDAWNGFMRLVEDGSVKPVVYEEEYRGLEAVARALEDAKEHRAWGRAVVRINEGTEKGIEDEAAVLRSKAVMPKL</sequence>
<name>A0A9P4W7I0_CURKU</name>
<accession>A0A9P4W7I0</accession>
<dbReference type="InterPro" id="IPR013154">
    <property type="entry name" value="ADH-like_N"/>
</dbReference>
<dbReference type="Gene3D" id="3.90.180.10">
    <property type="entry name" value="Medium-chain alcohol dehydrogenases, catalytic domain"/>
    <property type="match status" value="1"/>
</dbReference>
<dbReference type="InterPro" id="IPR020843">
    <property type="entry name" value="ER"/>
</dbReference>
<gene>
    <name evidence="2" type="primary">SPT5_3</name>
    <name evidence="2" type="ORF">E8E13_005125</name>
</gene>
<dbReference type="EMBL" id="SWKU01000014">
    <property type="protein sequence ID" value="KAF3000773.1"/>
    <property type="molecule type" value="Genomic_DNA"/>
</dbReference>
<protein>
    <submittedName>
        <fullName evidence="2">Transcription elongation factor spt5</fullName>
    </submittedName>
</protein>
<dbReference type="GO" id="GO:0003746">
    <property type="term" value="F:translation elongation factor activity"/>
    <property type="evidence" value="ECO:0007669"/>
    <property type="project" value="UniProtKB-KW"/>
</dbReference>
<dbReference type="InterPro" id="IPR013149">
    <property type="entry name" value="ADH-like_C"/>
</dbReference>
<dbReference type="Pfam" id="PF08240">
    <property type="entry name" value="ADH_N"/>
    <property type="match status" value="1"/>
</dbReference>
<keyword evidence="2" id="KW-0251">Elongation factor</keyword>